<dbReference type="InterPro" id="IPR036412">
    <property type="entry name" value="HAD-like_sf"/>
</dbReference>
<dbReference type="Gene3D" id="3.40.50.1000">
    <property type="entry name" value="HAD superfamily/HAD-like"/>
    <property type="match status" value="1"/>
</dbReference>
<dbReference type="InterPro" id="IPR023214">
    <property type="entry name" value="HAD_sf"/>
</dbReference>
<dbReference type="InterPro" id="IPR011948">
    <property type="entry name" value="Dullard_phosphatase"/>
</dbReference>
<feature type="compositionally biased region" description="Polar residues" evidence="1">
    <location>
        <begin position="54"/>
        <end position="76"/>
    </location>
</feature>
<keyword evidence="4" id="KW-1185">Reference proteome</keyword>
<dbReference type="FunFam" id="3.40.50.1000:FF:000121">
    <property type="entry name" value="Uncharacterized protein"/>
    <property type="match status" value="1"/>
</dbReference>
<dbReference type="InParanoid" id="A0DXP2"/>
<dbReference type="InterPro" id="IPR050365">
    <property type="entry name" value="TIM50"/>
</dbReference>
<dbReference type="STRING" id="5888.A0DXP2"/>
<dbReference type="RefSeq" id="XP_001455206.1">
    <property type="nucleotide sequence ID" value="XM_001455169.1"/>
</dbReference>
<dbReference type="HOGENOM" id="CLU_032767_1_0_1"/>
<dbReference type="Proteomes" id="UP000000600">
    <property type="component" value="Unassembled WGS sequence"/>
</dbReference>
<feature type="region of interest" description="Disordered" evidence="1">
    <location>
        <begin position="50"/>
        <end position="76"/>
    </location>
</feature>
<dbReference type="Pfam" id="PF03031">
    <property type="entry name" value="NIF"/>
    <property type="match status" value="1"/>
</dbReference>
<dbReference type="CDD" id="cd07521">
    <property type="entry name" value="HAD_FCP1-like"/>
    <property type="match status" value="1"/>
</dbReference>
<dbReference type="SMART" id="SM00577">
    <property type="entry name" value="CPDc"/>
    <property type="match status" value="1"/>
</dbReference>
<dbReference type="SUPFAM" id="SSF56784">
    <property type="entry name" value="HAD-like"/>
    <property type="match status" value="1"/>
</dbReference>
<dbReference type="PROSITE" id="PS50969">
    <property type="entry name" value="FCP1"/>
    <property type="match status" value="1"/>
</dbReference>
<evidence type="ECO:0000313" key="3">
    <source>
        <dbReference type="EMBL" id="CAK87809.1"/>
    </source>
</evidence>
<dbReference type="EMBL" id="CT868640">
    <property type="protein sequence ID" value="CAK87809.1"/>
    <property type="molecule type" value="Genomic_DNA"/>
</dbReference>
<dbReference type="OrthoDB" id="277011at2759"/>
<sequence>MYRTTQNYSYAGIKLKIKLDLLSKQGISDNGRSIITIDKENSYALLQKKKQLQNREGSSSSQQKNENRSNSGLQKSASLQQFYRAQSAVEKNSYQNQKGNQQQIKEMKNISYLYLLQQGGYKLRHNQTKSTKEQNSKGSEFLLNDYKKQKPVENQAYKRLNEKLEYLEKKFNQLKDSFVNKSENQYDKKSDRMQQKQYSLISKYFPKKFMEQKNTTQEQRKVTKDIKSIFNIYSQIKEFKSHSSNSQLLKQTQEKKSAQLQDFVTQIKRDFNNKNSQLLKGSYVHQSNTNLNKSERQQSMDAKYSYFNKLIETQPNEPFLYYISTVLSAIKNKRPTQLDELIKDHFSQTYQGLIYASRLTIQFDPEKVINLPRSNNLKTIVFDLDETLIHCNPNVSIPGDIILPITFPNDETVQASINIRPYAKQILQTLSKHFEIIVFTASHSSYANIVIDYLDPKRQWISHRLFRENCLQTTEGAYIKDLRVLGNRKLSNVLLVDNASYSFSKQIENGVPIIAYYDNKEDQELLHLENYLLNFRHVKDVRDLNQKQLKLKQFLDYSDFDDLYNNLHGMYF</sequence>
<name>A0DXP2_PARTE</name>
<evidence type="ECO:0000256" key="1">
    <source>
        <dbReference type="SAM" id="MobiDB-lite"/>
    </source>
</evidence>
<evidence type="ECO:0000313" key="4">
    <source>
        <dbReference type="Proteomes" id="UP000000600"/>
    </source>
</evidence>
<accession>A0DXP2</accession>
<dbReference type="GeneID" id="5040991"/>
<dbReference type="OMA" id="IETQPNE"/>
<dbReference type="AlphaFoldDB" id="A0DXP2"/>
<proteinExistence type="predicted"/>
<reference evidence="3 4" key="1">
    <citation type="journal article" date="2006" name="Nature">
        <title>Global trends of whole-genome duplications revealed by the ciliate Paramecium tetraurelia.</title>
        <authorList>
            <consortium name="Genoscope"/>
            <person name="Aury J.-M."/>
            <person name="Jaillon O."/>
            <person name="Duret L."/>
            <person name="Noel B."/>
            <person name="Jubin C."/>
            <person name="Porcel B.M."/>
            <person name="Segurens B."/>
            <person name="Daubin V."/>
            <person name="Anthouard V."/>
            <person name="Aiach N."/>
            <person name="Arnaiz O."/>
            <person name="Billaut A."/>
            <person name="Beisson J."/>
            <person name="Blanc I."/>
            <person name="Bouhouche K."/>
            <person name="Camara F."/>
            <person name="Duharcourt S."/>
            <person name="Guigo R."/>
            <person name="Gogendeau D."/>
            <person name="Katinka M."/>
            <person name="Keller A.-M."/>
            <person name="Kissmehl R."/>
            <person name="Klotz C."/>
            <person name="Koll F."/>
            <person name="Le Moue A."/>
            <person name="Lepere C."/>
            <person name="Malinsky S."/>
            <person name="Nowacki M."/>
            <person name="Nowak J.K."/>
            <person name="Plattner H."/>
            <person name="Poulain J."/>
            <person name="Ruiz F."/>
            <person name="Serrano V."/>
            <person name="Zagulski M."/>
            <person name="Dessen P."/>
            <person name="Betermier M."/>
            <person name="Weissenbach J."/>
            <person name="Scarpelli C."/>
            <person name="Schachter V."/>
            <person name="Sperling L."/>
            <person name="Meyer E."/>
            <person name="Cohen J."/>
            <person name="Wincker P."/>
        </authorList>
    </citation>
    <scope>NUCLEOTIDE SEQUENCE [LARGE SCALE GENOMIC DNA]</scope>
    <source>
        <strain evidence="3 4">Stock d4-2</strain>
    </source>
</reference>
<feature type="domain" description="FCP1 homology" evidence="2">
    <location>
        <begin position="373"/>
        <end position="535"/>
    </location>
</feature>
<dbReference type="GO" id="GO:0004721">
    <property type="term" value="F:phosphoprotein phosphatase activity"/>
    <property type="evidence" value="ECO:0000318"/>
    <property type="project" value="GO_Central"/>
</dbReference>
<protein>
    <recommendedName>
        <fullName evidence="2">FCP1 homology domain-containing protein</fullName>
    </recommendedName>
</protein>
<evidence type="ECO:0000259" key="2">
    <source>
        <dbReference type="PROSITE" id="PS50969"/>
    </source>
</evidence>
<gene>
    <name evidence="3" type="ORF">GSPATT00021433001</name>
</gene>
<organism evidence="3 4">
    <name type="scientific">Paramecium tetraurelia</name>
    <dbReference type="NCBI Taxonomy" id="5888"/>
    <lineage>
        <taxon>Eukaryota</taxon>
        <taxon>Sar</taxon>
        <taxon>Alveolata</taxon>
        <taxon>Ciliophora</taxon>
        <taxon>Intramacronucleata</taxon>
        <taxon>Oligohymenophorea</taxon>
        <taxon>Peniculida</taxon>
        <taxon>Parameciidae</taxon>
        <taxon>Paramecium</taxon>
    </lineage>
</organism>
<dbReference type="InterPro" id="IPR004274">
    <property type="entry name" value="FCP1_dom"/>
</dbReference>
<dbReference type="eggNOG" id="KOG1605">
    <property type="taxonomic scope" value="Eukaryota"/>
</dbReference>
<dbReference type="NCBIfam" id="TIGR02251">
    <property type="entry name" value="HIF-SF_euk"/>
    <property type="match status" value="1"/>
</dbReference>
<dbReference type="PANTHER" id="PTHR12210">
    <property type="entry name" value="DULLARD PROTEIN PHOSPHATASE"/>
    <property type="match status" value="1"/>
</dbReference>
<dbReference type="KEGG" id="ptm:GSPATT00021433001"/>